<dbReference type="InterPro" id="IPR050291">
    <property type="entry name" value="CDF_Transporter"/>
</dbReference>
<evidence type="ECO:0000259" key="9">
    <source>
        <dbReference type="Pfam" id="PF16916"/>
    </source>
</evidence>
<organism evidence="10 11">
    <name type="scientific">Pseudopedobacter saltans</name>
    <dbReference type="NCBI Taxonomy" id="151895"/>
    <lineage>
        <taxon>Bacteria</taxon>
        <taxon>Pseudomonadati</taxon>
        <taxon>Bacteroidota</taxon>
        <taxon>Sphingobacteriia</taxon>
        <taxon>Sphingobacteriales</taxon>
        <taxon>Sphingobacteriaceae</taxon>
        <taxon>Pseudopedobacter</taxon>
    </lineage>
</organism>
<evidence type="ECO:0000313" key="11">
    <source>
        <dbReference type="Proteomes" id="UP000249645"/>
    </source>
</evidence>
<dbReference type="GO" id="GO:0015086">
    <property type="term" value="F:cadmium ion transmembrane transporter activity"/>
    <property type="evidence" value="ECO:0007669"/>
    <property type="project" value="TreeGrafter"/>
</dbReference>
<dbReference type="InterPro" id="IPR002524">
    <property type="entry name" value="Cation_efflux"/>
</dbReference>
<feature type="transmembrane region" description="Helical" evidence="7">
    <location>
        <begin position="12"/>
        <end position="32"/>
    </location>
</feature>
<dbReference type="InterPro" id="IPR036837">
    <property type="entry name" value="Cation_efflux_CTD_sf"/>
</dbReference>
<dbReference type="GO" id="GO:0005886">
    <property type="term" value="C:plasma membrane"/>
    <property type="evidence" value="ECO:0007669"/>
    <property type="project" value="TreeGrafter"/>
</dbReference>
<evidence type="ECO:0000256" key="1">
    <source>
        <dbReference type="ARBA" id="ARBA00004141"/>
    </source>
</evidence>
<dbReference type="GO" id="GO:0006882">
    <property type="term" value="P:intracellular zinc ion homeostasis"/>
    <property type="evidence" value="ECO:0007669"/>
    <property type="project" value="TreeGrafter"/>
</dbReference>
<evidence type="ECO:0000256" key="5">
    <source>
        <dbReference type="ARBA" id="ARBA00022989"/>
    </source>
</evidence>
<dbReference type="InterPro" id="IPR027470">
    <property type="entry name" value="Cation_efflux_CTD"/>
</dbReference>
<dbReference type="InterPro" id="IPR058533">
    <property type="entry name" value="Cation_efflux_TM"/>
</dbReference>
<dbReference type="Gene3D" id="1.20.1510.10">
    <property type="entry name" value="Cation efflux protein transmembrane domain"/>
    <property type="match status" value="1"/>
</dbReference>
<gene>
    <name evidence="10" type="ORF">DI598_12380</name>
</gene>
<evidence type="ECO:0000256" key="7">
    <source>
        <dbReference type="SAM" id="Phobius"/>
    </source>
</evidence>
<keyword evidence="5 7" id="KW-1133">Transmembrane helix</keyword>
<comment type="caution">
    <text evidence="10">The sequence shown here is derived from an EMBL/GenBank/DDBJ whole genome shotgun (WGS) entry which is preliminary data.</text>
</comment>
<dbReference type="SUPFAM" id="SSF160240">
    <property type="entry name" value="Cation efflux protein cytoplasmic domain-like"/>
    <property type="match status" value="1"/>
</dbReference>
<proteinExistence type="inferred from homology"/>
<evidence type="ECO:0000256" key="2">
    <source>
        <dbReference type="ARBA" id="ARBA00008114"/>
    </source>
</evidence>
<evidence type="ECO:0000256" key="6">
    <source>
        <dbReference type="ARBA" id="ARBA00023136"/>
    </source>
</evidence>
<feature type="domain" description="Cation efflux protein cytoplasmic" evidence="9">
    <location>
        <begin position="213"/>
        <end position="288"/>
    </location>
</feature>
<dbReference type="SUPFAM" id="SSF161111">
    <property type="entry name" value="Cation efflux protein transmembrane domain-like"/>
    <property type="match status" value="1"/>
</dbReference>
<dbReference type="Pfam" id="PF16916">
    <property type="entry name" value="ZT_dimer"/>
    <property type="match status" value="1"/>
</dbReference>
<dbReference type="EMBL" id="QFOI01000233">
    <property type="protein sequence ID" value="PZP46250.1"/>
    <property type="molecule type" value="Genomic_DNA"/>
</dbReference>
<sequence>MNTEQENYKIQKWICSLSVLLFIVKLVAWYITRSVSILADALESIVNVAAGFIGLYSLFIAAKPKDVDHPYGHGKAEFISAGVEGLMILIAGGLILYNALKDFSVHTPVTHLDNGLYLVAFTAIVNYVLGLYCVRKGRRNNSLAIEASGKHLMIDTYSTIAVIVGLLVILFTKQYWLDRVIAIFLGLLIIYNGYKILRRSLAGIMDEADLSVLKEIIQIMEDHRVANWIDIHNLKVVKYGSRLHIDGHLTVPYFLTVEEAHEEVSNLQKIVGETFPSQIEFNMHLDPCREWSCTICTKTDCTVRKKAFVKRLPWNVKDVLSPKQHSA</sequence>
<dbReference type="Proteomes" id="UP000249645">
    <property type="component" value="Unassembled WGS sequence"/>
</dbReference>
<dbReference type="PANTHER" id="PTHR43840:SF15">
    <property type="entry name" value="MITOCHONDRIAL METAL TRANSPORTER 1-RELATED"/>
    <property type="match status" value="1"/>
</dbReference>
<feature type="transmembrane region" description="Helical" evidence="7">
    <location>
        <begin position="83"/>
        <end position="100"/>
    </location>
</feature>
<dbReference type="AlphaFoldDB" id="A0A2W5EY27"/>
<protein>
    <submittedName>
        <fullName evidence="10">Cation diffusion facilitator family transporter</fullName>
    </submittedName>
</protein>
<keyword evidence="3" id="KW-0813">Transport</keyword>
<dbReference type="Pfam" id="PF01545">
    <property type="entry name" value="Cation_efflux"/>
    <property type="match status" value="1"/>
</dbReference>
<dbReference type="GO" id="GO:0015093">
    <property type="term" value="F:ferrous iron transmembrane transporter activity"/>
    <property type="evidence" value="ECO:0007669"/>
    <property type="project" value="TreeGrafter"/>
</dbReference>
<accession>A0A2W5EY27</accession>
<feature type="transmembrane region" description="Helical" evidence="7">
    <location>
        <begin position="177"/>
        <end position="194"/>
    </location>
</feature>
<dbReference type="PANTHER" id="PTHR43840">
    <property type="entry name" value="MITOCHONDRIAL METAL TRANSPORTER 1-RELATED"/>
    <property type="match status" value="1"/>
</dbReference>
<feature type="domain" description="Cation efflux protein transmembrane" evidence="8">
    <location>
        <begin position="17"/>
        <end position="204"/>
    </location>
</feature>
<dbReference type="Gene3D" id="3.30.70.1350">
    <property type="entry name" value="Cation efflux protein, cytoplasmic domain"/>
    <property type="match status" value="1"/>
</dbReference>
<feature type="transmembrane region" description="Helical" evidence="7">
    <location>
        <begin position="115"/>
        <end position="134"/>
    </location>
</feature>
<reference evidence="10 11" key="1">
    <citation type="submission" date="2017-11" db="EMBL/GenBank/DDBJ databases">
        <title>Infants hospitalized years apart are colonized by the same room-sourced microbial strains.</title>
        <authorList>
            <person name="Brooks B."/>
            <person name="Olm M.R."/>
            <person name="Firek B.A."/>
            <person name="Baker R."/>
            <person name="Thomas B.C."/>
            <person name="Morowitz M.J."/>
            <person name="Banfield J.F."/>
        </authorList>
    </citation>
    <scope>NUCLEOTIDE SEQUENCE [LARGE SCALE GENOMIC DNA]</scope>
    <source>
        <strain evidence="10">S2_009_000_R2_76</strain>
    </source>
</reference>
<evidence type="ECO:0000256" key="3">
    <source>
        <dbReference type="ARBA" id="ARBA00022448"/>
    </source>
</evidence>
<dbReference type="GO" id="GO:0015341">
    <property type="term" value="F:zinc efflux antiporter activity"/>
    <property type="evidence" value="ECO:0007669"/>
    <property type="project" value="TreeGrafter"/>
</dbReference>
<name>A0A2W5EY27_9SPHI</name>
<dbReference type="InterPro" id="IPR027469">
    <property type="entry name" value="Cation_efflux_TMD_sf"/>
</dbReference>
<comment type="subcellular location">
    <subcellularLocation>
        <location evidence="1">Membrane</location>
        <topology evidence="1">Multi-pass membrane protein</topology>
    </subcellularLocation>
</comment>
<comment type="similarity">
    <text evidence="2">Belongs to the cation diffusion facilitator (CDF) transporter (TC 2.A.4) family.</text>
</comment>
<keyword evidence="4 7" id="KW-0812">Transmembrane</keyword>
<keyword evidence="6 7" id="KW-0472">Membrane</keyword>
<evidence type="ECO:0000256" key="4">
    <source>
        <dbReference type="ARBA" id="ARBA00022692"/>
    </source>
</evidence>
<evidence type="ECO:0000259" key="8">
    <source>
        <dbReference type="Pfam" id="PF01545"/>
    </source>
</evidence>
<feature type="transmembrane region" description="Helical" evidence="7">
    <location>
        <begin position="154"/>
        <end position="171"/>
    </location>
</feature>
<dbReference type="NCBIfam" id="TIGR01297">
    <property type="entry name" value="CDF"/>
    <property type="match status" value="1"/>
</dbReference>
<feature type="transmembrane region" description="Helical" evidence="7">
    <location>
        <begin position="44"/>
        <end position="62"/>
    </location>
</feature>
<evidence type="ECO:0000313" key="10">
    <source>
        <dbReference type="EMBL" id="PZP46250.1"/>
    </source>
</evidence>